<evidence type="ECO:0000313" key="2">
    <source>
        <dbReference type="Proteomes" id="UP000799538"/>
    </source>
</evidence>
<dbReference type="AlphaFoldDB" id="A0A6A6GII2"/>
<keyword evidence="2" id="KW-1185">Reference proteome</keyword>
<organism evidence="1 2">
    <name type="scientific">Elsinoe ampelina</name>
    <dbReference type="NCBI Taxonomy" id="302913"/>
    <lineage>
        <taxon>Eukaryota</taxon>
        <taxon>Fungi</taxon>
        <taxon>Dikarya</taxon>
        <taxon>Ascomycota</taxon>
        <taxon>Pezizomycotina</taxon>
        <taxon>Dothideomycetes</taxon>
        <taxon>Dothideomycetidae</taxon>
        <taxon>Myriangiales</taxon>
        <taxon>Elsinoaceae</taxon>
        <taxon>Elsinoe</taxon>
    </lineage>
</organism>
<proteinExistence type="predicted"/>
<gene>
    <name evidence="1" type="ORF">BDZ85DRAFT_257612</name>
</gene>
<accession>A0A6A6GII2</accession>
<protein>
    <submittedName>
        <fullName evidence="1">Uncharacterized protein</fullName>
    </submittedName>
</protein>
<sequence length="58" mass="6168">MRPTISKMLIRILRTSVTMAATALITALDTTLMTATATPRATLPNKFSGRPSAHNALA</sequence>
<reference evidence="2" key="1">
    <citation type="journal article" date="2020" name="Stud. Mycol.">
        <title>101 Dothideomycetes genomes: A test case for predicting lifestyles and emergence of pathogens.</title>
        <authorList>
            <person name="Haridas S."/>
            <person name="Albert R."/>
            <person name="Binder M."/>
            <person name="Bloem J."/>
            <person name="LaButti K."/>
            <person name="Salamov A."/>
            <person name="Andreopoulos B."/>
            <person name="Baker S."/>
            <person name="Barry K."/>
            <person name="Bills G."/>
            <person name="Bluhm B."/>
            <person name="Cannon C."/>
            <person name="Castanera R."/>
            <person name="Culley D."/>
            <person name="Daum C."/>
            <person name="Ezra D."/>
            <person name="Gonzalez J."/>
            <person name="Henrissat B."/>
            <person name="Kuo A."/>
            <person name="Liang C."/>
            <person name="Lipzen A."/>
            <person name="Lutzoni F."/>
            <person name="Magnuson J."/>
            <person name="Mondo S."/>
            <person name="Nolan M."/>
            <person name="Ohm R."/>
            <person name="Pangilinan J."/>
            <person name="Park H.-J."/>
            <person name="Ramirez L."/>
            <person name="Alfaro M."/>
            <person name="Sun H."/>
            <person name="Tritt A."/>
            <person name="Yoshinaga Y."/>
            <person name="Zwiers L.-H."/>
            <person name="Turgeon B."/>
            <person name="Goodwin S."/>
            <person name="Spatafora J."/>
            <person name="Crous P."/>
            <person name="Grigoriev I."/>
        </authorList>
    </citation>
    <scope>NUCLEOTIDE SEQUENCE [LARGE SCALE GENOMIC DNA]</scope>
    <source>
        <strain evidence="2">CECT 20119</strain>
    </source>
</reference>
<evidence type="ECO:0000313" key="1">
    <source>
        <dbReference type="EMBL" id="KAF2225516.1"/>
    </source>
</evidence>
<name>A0A6A6GII2_9PEZI</name>
<dbReference type="Proteomes" id="UP000799538">
    <property type="component" value="Unassembled WGS sequence"/>
</dbReference>
<dbReference type="EMBL" id="ML992503">
    <property type="protein sequence ID" value="KAF2225516.1"/>
    <property type="molecule type" value="Genomic_DNA"/>
</dbReference>